<reference evidence="8" key="1">
    <citation type="journal article" date="2019" name="Nature">
        <title>Anaerobic oxidation of ethane by archaea from a marine hydrocarbon seep.</title>
        <authorList>
            <person name="Chen S.C."/>
            <person name="Musat N."/>
            <person name="Lechtenfeld O.J."/>
            <person name="Paschke H."/>
            <person name="Schmidt M."/>
            <person name="Said N."/>
            <person name="Popp D."/>
            <person name="Calabrese F."/>
            <person name="Stryhanyuk H."/>
            <person name="Jaekel U."/>
            <person name="Zhu Y.G."/>
            <person name="Joye S.B."/>
            <person name="Richnow H.H."/>
            <person name="Widdel F."/>
            <person name="Musat F."/>
        </authorList>
    </citation>
    <scope>NUCLEOTIDE SEQUENCE</scope>
    <source>
        <strain evidence="8">Eth-Arch1</strain>
    </source>
</reference>
<accession>A0A811T5G3</accession>
<dbReference type="CDD" id="cd01731">
    <property type="entry name" value="archaeal_Sm1"/>
    <property type="match status" value="1"/>
</dbReference>
<reference evidence="9" key="2">
    <citation type="submission" date="2019-01" db="EMBL/GenBank/DDBJ databases">
        <title>Anaerobic oxidation of ethane by archaea from a marine hydrocarbon seep.</title>
        <authorList>
            <person name="Musat F."/>
        </authorList>
    </citation>
    <scope>NUCLEOTIDE SEQUENCE [LARGE SCALE GENOMIC DNA]</scope>
</reference>
<dbReference type="InterPro" id="IPR010920">
    <property type="entry name" value="LSM_dom_sf"/>
</dbReference>
<organism evidence="7 10">
    <name type="scientific">Candidatus Argoarchaeum ethanivorans</name>
    <dbReference type="NCBI Taxonomy" id="2608793"/>
    <lineage>
        <taxon>Archaea</taxon>
        <taxon>Methanobacteriati</taxon>
        <taxon>Methanobacteriota</taxon>
        <taxon>Stenosarchaea group</taxon>
        <taxon>Methanomicrobia</taxon>
        <taxon>Methanosarcinales</taxon>
        <taxon>Methanosarcinales incertae sedis</taxon>
        <taxon>GOM Arc I cluster</taxon>
        <taxon>Candidatus Argoarchaeum</taxon>
    </lineage>
</organism>
<evidence type="ECO:0000313" key="10">
    <source>
        <dbReference type="Proteomes" id="UP000612009"/>
    </source>
</evidence>
<dbReference type="Proteomes" id="UP000612009">
    <property type="component" value="Unassembled WGS sequence"/>
</dbReference>
<keyword evidence="3 4" id="KW-0687">Ribonucleoprotein</keyword>
<proteinExistence type="inferred from homology"/>
<dbReference type="InterPro" id="IPR047575">
    <property type="entry name" value="Sm"/>
</dbReference>
<evidence type="ECO:0000256" key="2">
    <source>
        <dbReference type="ARBA" id="ARBA00021121"/>
    </source>
</evidence>
<dbReference type="SMART" id="SM00651">
    <property type="entry name" value="Sm"/>
    <property type="match status" value="1"/>
</dbReference>
<dbReference type="SUPFAM" id="SSF50182">
    <property type="entry name" value="Sm-like ribonucleoproteins"/>
    <property type="match status" value="1"/>
</dbReference>
<evidence type="ECO:0000313" key="8">
    <source>
        <dbReference type="EMBL" id="RZB28768.1"/>
    </source>
</evidence>
<evidence type="ECO:0000256" key="3">
    <source>
        <dbReference type="ARBA" id="ARBA00023274"/>
    </source>
</evidence>
<protein>
    <recommendedName>
        <fullName evidence="2 4">Putative snRNP Sm-like protein</fullName>
    </recommendedName>
</protein>
<comment type="similarity">
    <text evidence="1 4">Belongs to the snRNP Sm proteins family.</text>
</comment>
<evidence type="ECO:0000259" key="5">
    <source>
        <dbReference type="PROSITE" id="PS52002"/>
    </source>
</evidence>
<gene>
    <name evidence="8" type="ORF">AEth_01770</name>
    <name evidence="6" type="ORF">FFODKBPE_00318</name>
    <name evidence="7" type="ORF">LAKADJCE_00332</name>
</gene>
<sequence>MAKRPLDILNDALDSNVLIRLKGQREFRGQLQGYDMHMNLVMDNAEEILADNSTKKFGTIVVRGDNIIFISP</sequence>
<comment type="caution">
    <text evidence="7">The sequence shown here is derived from an EMBL/GenBank/DDBJ whole genome shotgun (WGS) entry which is preliminary data.</text>
</comment>
<dbReference type="InterPro" id="IPR001163">
    <property type="entry name" value="Sm_dom_euk/arc"/>
</dbReference>
<dbReference type="EMBL" id="RPGO01000035">
    <property type="protein sequence ID" value="RZB28768.1"/>
    <property type="molecule type" value="Genomic_DNA"/>
</dbReference>
<evidence type="ECO:0000313" key="9">
    <source>
        <dbReference type="Proteomes" id="UP000291831"/>
    </source>
</evidence>
<dbReference type="EMBL" id="CAJHIP010000009">
    <property type="protein sequence ID" value="CAD6492495.1"/>
    <property type="molecule type" value="Genomic_DNA"/>
</dbReference>
<feature type="domain" description="Sm" evidence="5">
    <location>
        <begin position="4"/>
        <end position="72"/>
    </location>
</feature>
<dbReference type="NCBIfam" id="NF001963">
    <property type="entry name" value="PRK00737.1"/>
    <property type="match status" value="1"/>
</dbReference>
<dbReference type="AlphaFoldDB" id="A0A811T5G3"/>
<dbReference type="Pfam" id="PF01423">
    <property type="entry name" value="LSM"/>
    <property type="match status" value="1"/>
</dbReference>
<dbReference type="PANTHER" id="PTHR10553:SF5">
    <property type="entry name" value="U6 SNRNA-ASSOCIATED SM-LIKE PROTEIN LSM7"/>
    <property type="match status" value="1"/>
</dbReference>
<dbReference type="InterPro" id="IPR022901">
    <property type="entry name" value="snRNP_Sm-like_arc"/>
</dbReference>
<evidence type="ECO:0000313" key="6">
    <source>
        <dbReference type="EMBL" id="CAD6492495.1"/>
    </source>
</evidence>
<dbReference type="PROSITE" id="PS52002">
    <property type="entry name" value="SM"/>
    <property type="match status" value="1"/>
</dbReference>
<dbReference type="HAMAP" id="MF_00257">
    <property type="entry name" value="Lsm_RuxX"/>
    <property type="match status" value="1"/>
</dbReference>
<dbReference type="GO" id="GO:0003723">
    <property type="term" value="F:RNA binding"/>
    <property type="evidence" value="ECO:0007669"/>
    <property type="project" value="InterPro"/>
</dbReference>
<evidence type="ECO:0000256" key="4">
    <source>
        <dbReference type="HAMAP-Rule" id="MF_00257"/>
    </source>
</evidence>
<dbReference type="EMBL" id="CAJHIR010000014">
    <property type="protein sequence ID" value="CAD6492566.1"/>
    <property type="molecule type" value="Genomic_DNA"/>
</dbReference>
<dbReference type="PANTHER" id="PTHR10553">
    <property type="entry name" value="SMALL NUCLEAR RIBONUCLEOPROTEIN"/>
    <property type="match status" value="1"/>
</dbReference>
<dbReference type="GO" id="GO:1990904">
    <property type="term" value="C:ribonucleoprotein complex"/>
    <property type="evidence" value="ECO:0007669"/>
    <property type="project" value="UniProtKB-KW"/>
</dbReference>
<dbReference type="PIRSF" id="PIRSF006609">
    <property type="entry name" value="snRNP_SmF"/>
    <property type="match status" value="1"/>
</dbReference>
<dbReference type="Gene3D" id="2.30.30.100">
    <property type="match status" value="1"/>
</dbReference>
<dbReference type="InterPro" id="IPR044641">
    <property type="entry name" value="Lsm7/SmG-like"/>
</dbReference>
<evidence type="ECO:0000313" key="7">
    <source>
        <dbReference type="EMBL" id="CAD6492566.1"/>
    </source>
</evidence>
<reference evidence="7" key="3">
    <citation type="submission" date="2020-10" db="EMBL/GenBank/DDBJ databases">
        <authorList>
            <person name="Hahn C.J."/>
            <person name="Laso-Perez R."/>
            <person name="Vulcano F."/>
            <person name="Vaziourakis K.-M."/>
            <person name="Stokke R."/>
            <person name="Steen I.H."/>
            <person name="Teske A."/>
            <person name="Boetius A."/>
            <person name="Liebeke M."/>
            <person name="Amann R."/>
            <person name="Knittel K."/>
        </authorList>
    </citation>
    <scope>NUCLEOTIDE SEQUENCE</scope>
    <source>
        <strain evidence="7">Gfbio:e3339647-f889-4370-9287-4fb5cb688e4c:AG392J18_GoMArc1</strain>
        <strain evidence="6">Gfbio:e3339647-f889-4370-9287-4fb5cb688e4c:AG394J04_GoMArc1</strain>
    </source>
</reference>
<dbReference type="Proteomes" id="UP000603056">
    <property type="component" value="Unassembled WGS sequence"/>
</dbReference>
<evidence type="ECO:0000256" key="1">
    <source>
        <dbReference type="ARBA" id="ARBA00006850"/>
    </source>
</evidence>
<name>A0A811T5G3_9EURY</name>
<dbReference type="Proteomes" id="UP000291831">
    <property type="component" value="Unassembled WGS sequence"/>
</dbReference>